<dbReference type="EMBL" id="CP001719">
    <property type="protein sequence ID" value="ADC46907.1"/>
    <property type="molecule type" value="Genomic_DNA"/>
</dbReference>
<dbReference type="PROSITE" id="PS01295">
    <property type="entry name" value="ISPD"/>
    <property type="match status" value="1"/>
</dbReference>
<dbReference type="Gene3D" id="3.90.550.10">
    <property type="entry name" value="Spore Coat Polysaccharide Biosynthesis Protein SpsA, Chain A"/>
    <property type="match status" value="1"/>
</dbReference>
<dbReference type="RefSeq" id="WP_012955857.1">
    <property type="nucleotide sequence ID" value="NC_013790.1"/>
</dbReference>
<dbReference type="GO" id="GO:0071555">
    <property type="term" value="P:cell wall organization"/>
    <property type="evidence" value="ECO:0007669"/>
    <property type="project" value="UniProtKB-KW"/>
</dbReference>
<keyword evidence="2 4" id="KW-0548">Nucleotidyltransferase</keyword>
<reference evidence="4 5" key="1">
    <citation type="journal article" date="2010" name="PLoS ONE">
        <title>The genome sequence of the rumen methanogen Methanobrevibacter ruminantium reveals new possibilities for controlling ruminant methane emissions.</title>
        <authorList>
            <person name="Leahy S.C."/>
            <person name="Kelly W.J."/>
            <person name="Altermann E."/>
            <person name="Ronimus R.S."/>
            <person name="Yeoman C.J."/>
            <person name="Pacheco D.M."/>
            <person name="Li D."/>
            <person name="Kong Z."/>
            <person name="McTavish S."/>
            <person name="Sang C."/>
            <person name="Lambie S.C."/>
            <person name="Janssen P.H."/>
            <person name="Dey D."/>
            <person name="Attwood G.T."/>
        </authorList>
    </citation>
    <scope>NUCLEOTIDE SEQUENCE [LARGE SCALE GENOMIC DNA]</scope>
    <source>
        <strain evidence="5">ATCC 35063 / DSM 1093 / JCM 13430 / OCM 146 / M1</strain>
    </source>
</reference>
<dbReference type="FunFam" id="3.90.550.10:FF:000003">
    <property type="entry name" value="2-C-methyl-D-erythritol 4-phosphate cytidylyltransferase"/>
    <property type="match status" value="1"/>
</dbReference>
<dbReference type="SUPFAM" id="SSF53448">
    <property type="entry name" value="Nucleotide-diphospho-sugar transferases"/>
    <property type="match status" value="1"/>
</dbReference>
<evidence type="ECO:0000313" key="5">
    <source>
        <dbReference type="Proteomes" id="UP000008680"/>
    </source>
</evidence>
<dbReference type="GO" id="GO:0008299">
    <property type="term" value="P:isoprenoid biosynthetic process"/>
    <property type="evidence" value="ECO:0007669"/>
    <property type="project" value="InterPro"/>
</dbReference>
<dbReference type="KEGG" id="mru:mru_1056"/>
<dbReference type="InterPro" id="IPR034683">
    <property type="entry name" value="IspD/TarI"/>
</dbReference>
<proteinExistence type="inferred from homology"/>
<dbReference type="GO" id="GO:0050518">
    <property type="term" value="F:2-C-methyl-D-erythritol 4-phosphate cytidylyltransferase activity"/>
    <property type="evidence" value="ECO:0007669"/>
    <property type="project" value="UniProtKB-EC"/>
</dbReference>
<evidence type="ECO:0000313" key="4">
    <source>
        <dbReference type="EMBL" id="ADC46907.1"/>
    </source>
</evidence>
<dbReference type="InterPro" id="IPR034709">
    <property type="entry name" value="TarI"/>
</dbReference>
<dbReference type="PATRIC" id="fig|634498.28.peg.1056"/>
<dbReference type="STRING" id="634498.mru_1056"/>
<name>D3E2Z6_METRM</name>
<dbReference type="InterPro" id="IPR029044">
    <property type="entry name" value="Nucleotide-diphossugar_trans"/>
</dbReference>
<dbReference type="HAMAP" id="MF_02068">
    <property type="entry name" value="TarI"/>
    <property type="match status" value="1"/>
</dbReference>
<sequence length="256" mass="28988">MIFAAILAGGVGNRMGEVDKPKQFLTLGDKPILIQTVEKFYLNSRIDEVIVLCHKYWLNHTKDLIEDYIPNAENIVVVEGGELRNDTIMNAVKYIEDNHELSEDDIIITHDSVRPFVTHRIIMENIEKTQEVGACDTVIPATDTIVVCHDGNIISDIPNRNYMYQGQTPQSFKILKLKECFNKLSDEDKRSLSDAAKIFVLNGEEVAIVKGEVFNIKITYPYDLKVANTIIDDAKLNISDAETGEYKVNLYDFGEE</sequence>
<dbReference type="GO" id="GO:0047349">
    <property type="term" value="F:D-ribitol-5-phosphate cytidylyltransferase activity"/>
    <property type="evidence" value="ECO:0007669"/>
    <property type="project" value="InterPro"/>
</dbReference>
<keyword evidence="1 4" id="KW-0808">Transferase</keyword>
<dbReference type="OrthoDB" id="9782at2157"/>
<evidence type="ECO:0000256" key="2">
    <source>
        <dbReference type="ARBA" id="ARBA00022695"/>
    </source>
</evidence>
<dbReference type="InterPro" id="IPR018294">
    <property type="entry name" value="ISPD_synthase_CS"/>
</dbReference>
<organism evidence="4 5">
    <name type="scientific">Methanobrevibacter ruminantium (strain ATCC 35063 / DSM 1093 / JCM 13430 / OCM 146 / M1)</name>
    <name type="common">Methanobacterium ruminantium</name>
    <dbReference type="NCBI Taxonomy" id="634498"/>
    <lineage>
        <taxon>Archaea</taxon>
        <taxon>Methanobacteriati</taxon>
        <taxon>Methanobacteriota</taxon>
        <taxon>Methanomada group</taxon>
        <taxon>Methanobacteria</taxon>
        <taxon>Methanobacteriales</taxon>
        <taxon>Methanobacteriaceae</taxon>
        <taxon>Methanobrevibacter</taxon>
    </lineage>
</organism>
<dbReference type="NCBIfam" id="NF001183">
    <property type="entry name" value="PRK00155.1-3"/>
    <property type="match status" value="1"/>
</dbReference>
<dbReference type="eggNOG" id="arCOG07155">
    <property type="taxonomic scope" value="Archaea"/>
</dbReference>
<accession>D3E2Z6</accession>
<dbReference type="PANTHER" id="PTHR32125:SF8">
    <property type="entry name" value="RIBITOL-5-PHOSPHATE CYTIDYLYLTRANSFERASE"/>
    <property type="match status" value="1"/>
</dbReference>
<dbReference type="PANTHER" id="PTHR32125">
    <property type="entry name" value="2-C-METHYL-D-ERYTHRITOL 4-PHOSPHATE CYTIDYLYLTRANSFERASE, CHLOROPLASTIC"/>
    <property type="match status" value="1"/>
</dbReference>
<dbReference type="AlphaFoldDB" id="D3E2Z6"/>
<protein>
    <submittedName>
        <fullName evidence="4">2-C-methyl-D-erythritol 4-phosphate cytidylyltransferase</fullName>
        <ecNumber evidence="4">2.7.7.60</ecNumber>
    </submittedName>
</protein>
<gene>
    <name evidence="4" type="ordered locus">mru_1056</name>
</gene>
<evidence type="ECO:0000256" key="3">
    <source>
        <dbReference type="ARBA" id="ARBA00023316"/>
    </source>
</evidence>
<dbReference type="GeneID" id="8770708"/>
<keyword evidence="5" id="KW-1185">Reference proteome</keyword>
<keyword evidence="3" id="KW-0961">Cell wall biogenesis/degradation</keyword>
<evidence type="ECO:0000256" key="1">
    <source>
        <dbReference type="ARBA" id="ARBA00022679"/>
    </source>
</evidence>
<dbReference type="EC" id="2.7.7.60" evidence="4"/>
<dbReference type="Pfam" id="PF01128">
    <property type="entry name" value="IspD"/>
    <property type="match status" value="1"/>
</dbReference>
<dbReference type="Proteomes" id="UP000008680">
    <property type="component" value="Chromosome"/>
</dbReference>
<dbReference type="HOGENOM" id="CLU_061281_2_3_2"/>
<dbReference type="InterPro" id="IPR050088">
    <property type="entry name" value="IspD/TarI_cytidylyltransf_bact"/>
</dbReference>
<dbReference type="CDD" id="cd02516">
    <property type="entry name" value="CDP-ME_synthetase"/>
    <property type="match status" value="1"/>
</dbReference>